<dbReference type="AlphaFoldDB" id="A0A7W6W8P7"/>
<evidence type="ECO:0000256" key="6">
    <source>
        <dbReference type="SAM" id="Phobius"/>
    </source>
</evidence>
<dbReference type="InterPro" id="IPR023380">
    <property type="entry name" value="DsbB-like_sf"/>
</dbReference>
<comment type="subcellular location">
    <subcellularLocation>
        <location evidence="1">Cell membrane</location>
        <topology evidence="1">Multi-pass membrane protein</topology>
    </subcellularLocation>
</comment>
<proteinExistence type="predicted"/>
<dbReference type="Gene3D" id="1.20.1550.10">
    <property type="entry name" value="DsbB-like"/>
    <property type="match status" value="1"/>
</dbReference>
<keyword evidence="3 6" id="KW-0812">Transmembrane</keyword>
<keyword evidence="2" id="KW-1003">Cell membrane</keyword>
<protein>
    <submittedName>
        <fullName evidence="7">Disulfide bond formation protein DsbB</fullName>
    </submittedName>
</protein>
<feature type="transmembrane region" description="Helical" evidence="6">
    <location>
        <begin position="140"/>
        <end position="167"/>
    </location>
</feature>
<dbReference type="EMBL" id="JACIGK010000003">
    <property type="protein sequence ID" value="MBB4265084.1"/>
    <property type="molecule type" value="Genomic_DNA"/>
</dbReference>
<accession>A0A7W6W8P7</accession>
<keyword evidence="5 6" id="KW-0472">Membrane</keyword>
<evidence type="ECO:0000256" key="2">
    <source>
        <dbReference type="ARBA" id="ARBA00022475"/>
    </source>
</evidence>
<sequence length="175" mass="18358">MSESLSLRRPDHPRVVPLALLAAGLGLLGGAMVLEHGLGIAPCVLCVYQRVAPAVVVVLAAVAAWPAIPMHGARRLVLLIALAFLANTVLAGYHIGVEQHWWAGTDACGNGDAAPVSLSSSLADLRAGLTNPEVVPCNTVAWSFLGISVAGYNMILSMMLAAAALWATRRPHLWR</sequence>
<evidence type="ECO:0000256" key="5">
    <source>
        <dbReference type="ARBA" id="ARBA00023136"/>
    </source>
</evidence>
<dbReference type="PANTHER" id="PTHR36570:SF3">
    <property type="entry name" value="DISULFIDE BOND FORMATION PROTEIN B"/>
    <property type="match status" value="1"/>
</dbReference>
<dbReference type="Pfam" id="PF02600">
    <property type="entry name" value="DsbB"/>
    <property type="match status" value="1"/>
</dbReference>
<dbReference type="GO" id="GO:0006457">
    <property type="term" value="P:protein folding"/>
    <property type="evidence" value="ECO:0007669"/>
    <property type="project" value="InterPro"/>
</dbReference>
<dbReference type="InterPro" id="IPR050183">
    <property type="entry name" value="DsbB"/>
</dbReference>
<reference evidence="7 8" key="1">
    <citation type="submission" date="2020-08" db="EMBL/GenBank/DDBJ databases">
        <title>Genome sequencing of Purple Non-Sulfur Bacteria from various extreme environments.</title>
        <authorList>
            <person name="Mayer M."/>
        </authorList>
    </citation>
    <scope>NUCLEOTIDE SEQUENCE [LARGE SCALE GENOMIC DNA]</scope>
    <source>
        <strain evidence="7 8">JA131</strain>
    </source>
</reference>
<dbReference type="InterPro" id="IPR003752">
    <property type="entry name" value="DiS_bond_form_DsbB/BdbC"/>
</dbReference>
<keyword evidence="8" id="KW-1185">Reference proteome</keyword>
<evidence type="ECO:0000256" key="4">
    <source>
        <dbReference type="ARBA" id="ARBA00022989"/>
    </source>
</evidence>
<dbReference type="PIRSF" id="PIRSF033913">
    <property type="entry name" value="S-S_format_DsbB"/>
    <property type="match status" value="1"/>
</dbReference>
<dbReference type="PANTHER" id="PTHR36570">
    <property type="entry name" value="DISULFIDE BOND FORMATION PROTEIN B"/>
    <property type="match status" value="1"/>
</dbReference>
<dbReference type="GO" id="GO:0015035">
    <property type="term" value="F:protein-disulfide reductase activity"/>
    <property type="evidence" value="ECO:0007669"/>
    <property type="project" value="InterPro"/>
</dbReference>
<dbReference type="Proteomes" id="UP000554286">
    <property type="component" value="Unassembled WGS sequence"/>
</dbReference>
<feature type="transmembrane region" description="Helical" evidence="6">
    <location>
        <begin position="15"/>
        <end position="33"/>
    </location>
</feature>
<evidence type="ECO:0000313" key="7">
    <source>
        <dbReference type="EMBL" id="MBB4265084.1"/>
    </source>
</evidence>
<keyword evidence="4 6" id="KW-1133">Transmembrane helix</keyword>
<gene>
    <name evidence="7" type="ORF">GGD89_000695</name>
</gene>
<evidence type="ECO:0000256" key="3">
    <source>
        <dbReference type="ARBA" id="ARBA00022692"/>
    </source>
</evidence>
<dbReference type="GO" id="GO:0005886">
    <property type="term" value="C:plasma membrane"/>
    <property type="evidence" value="ECO:0007669"/>
    <property type="project" value="UniProtKB-SubCell"/>
</dbReference>
<feature type="transmembrane region" description="Helical" evidence="6">
    <location>
        <begin position="39"/>
        <end position="64"/>
    </location>
</feature>
<dbReference type="SUPFAM" id="SSF158442">
    <property type="entry name" value="DsbB-like"/>
    <property type="match status" value="1"/>
</dbReference>
<name>A0A7W6W8P7_9PROT</name>
<evidence type="ECO:0000313" key="8">
    <source>
        <dbReference type="Proteomes" id="UP000554286"/>
    </source>
</evidence>
<dbReference type="InterPro" id="IPR024199">
    <property type="entry name" value="Uncharacterised_DsbB"/>
</dbReference>
<feature type="transmembrane region" description="Helical" evidence="6">
    <location>
        <begin position="76"/>
        <end position="95"/>
    </location>
</feature>
<comment type="caution">
    <text evidence="7">The sequence shown here is derived from an EMBL/GenBank/DDBJ whole genome shotgun (WGS) entry which is preliminary data.</text>
</comment>
<dbReference type="RefSeq" id="WP_184042693.1">
    <property type="nucleotide sequence ID" value="NZ_JACIGK010000003.1"/>
</dbReference>
<organism evidence="7 8">
    <name type="scientific">Roseospira visakhapatnamensis</name>
    <dbReference type="NCBI Taxonomy" id="390880"/>
    <lineage>
        <taxon>Bacteria</taxon>
        <taxon>Pseudomonadati</taxon>
        <taxon>Pseudomonadota</taxon>
        <taxon>Alphaproteobacteria</taxon>
        <taxon>Rhodospirillales</taxon>
        <taxon>Rhodospirillaceae</taxon>
        <taxon>Roseospira</taxon>
    </lineage>
</organism>
<evidence type="ECO:0000256" key="1">
    <source>
        <dbReference type="ARBA" id="ARBA00004651"/>
    </source>
</evidence>